<keyword evidence="1 4" id="KW-0489">Methyltransferase</keyword>
<dbReference type="InterPro" id="IPR010280">
    <property type="entry name" value="U5_MeTrfase_fam"/>
</dbReference>
<sequence length="381" mass="43254">MDTLELRIDSLAYGGNGVGRHEGIVYFVPFSVPGDLLEVRVTKQEKRFREAEIVRIIEASPDRVEPPCPYSGECGGCQWQQVNYKTQTEQKVNELRSALIKNRLNDLADMINPITESPKQLGYRRTARFKTVTSEDGSQEYGFYRAGSNELIKIERCMLLDDRINDFLPQVRLGNPGLVGFDLFMDEGGAVNPFYRFSEKDLGADFFQVNEAVNDKLLTYIRETVKKYTAGKHPRILDLYCGDGNLSLQLADYAASVTGWDNSKTAIERGRKRAEVLREEYPKFRTKFFEADVARSWKNIAGWAKQTDCIILDPPRRGLKNQTSRLAGLNVPLIVYISCSPPALIRDVAALQKAGYRVESLQPFDMFPQTYHLETVAVLRK</sequence>
<dbReference type="InterPro" id="IPR029063">
    <property type="entry name" value="SAM-dependent_MTases_sf"/>
</dbReference>
<dbReference type="Proteomes" id="UP001221217">
    <property type="component" value="Unassembled WGS sequence"/>
</dbReference>
<feature type="binding site" evidence="4">
    <location>
        <position position="261"/>
    </location>
    <ligand>
        <name>S-adenosyl-L-methionine</name>
        <dbReference type="ChEBI" id="CHEBI:59789"/>
    </ligand>
</feature>
<dbReference type="PROSITE" id="PS01231">
    <property type="entry name" value="TRMA_2"/>
    <property type="match status" value="1"/>
</dbReference>
<dbReference type="SUPFAM" id="SSF50249">
    <property type="entry name" value="Nucleic acid-binding proteins"/>
    <property type="match status" value="1"/>
</dbReference>
<dbReference type="InterPro" id="IPR012340">
    <property type="entry name" value="NA-bd_OB-fold"/>
</dbReference>
<dbReference type="PANTHER" id="PTHR11061:SF30">
    <property type="entry name" value="TRNA (URACIL(54)-C(5))-METHYLTRANSFERASE"/>
    <property type="match status" value="1"/>
</dbReference>
<dbReference type="PROSITE" id="PS50926">
    <property type="entry name" value="TRAM"/>
    <property type="match status" value="1"/>
</dbReference>
<proteinExistence type="inferred from homology"/>
<dbReference type="Pfam" id="PF01938">
    <property type="entry name" value="TRAM"/>
    <property type="match status" value="1"/>
</dbReference>
<reference evidence="6 7" key="1">
    <citation type="submission" date="2022-12" db="EMBL/GenBank/DDBJ databases">
        <title>Metagenome assembled genome from gulf of manar.</title>
        <authorList>
            <person name="Kohli P."/>
            <person name="Pk S."/>
            <person name="Venkata Ramana C."/>
            <person name="Sasikala C."/>
        </authorList>
    </citation>
    <scope>NUCLEOTIDE SEQUENCE [LARGE SCALE GENOMIC DNA]</scope>
    <source>
        <strain evidence="6">JB008</strain>
    </source>
</reference>
<dbReference type="GO" id="GO:0070041">
    <property type="term" value="F:rRNA (uridine-C5-)-methyltransferase activity"/>
    <property type="evidence" value="ECO:0007669"/>
    <property type="project" value="TreeGrafter"/>
</dbReference>
<dbReference type="SUPFAM" id="SSF53335">
    <property type="entry name" value="S-adenosyl-L-methionine-dependent methyltransferases"/>
    <property type="match status" value="1"/>
</dbReference>
<comment type="caution">
    <text evidence="6">The sequence shown here is derived from an EMBL/GenBank/DDBJ whole genome shotgun (WGS) entry which is preliminary data.</text>
</comment>
<evidence type="ECO:0000259" key="5">
    <source>
        <dbReference type="PROSITE" id="PS50926"/>
    </source>
</evidence>
<keyword evidence="3 4" id="KW-0949">S-adenosyl-L-methionine</keyword>
<dbReference type="PANTHER" id="PTHR11061">
    <property type="entry name" value="RNA M5U METHYLTRANSFERASE"/>
    <property type="match status" value="1"/>
</dbReference>
<feature type="binding site" evidence="4">
    <location>
        <position position="313"/>
    </location>
    <ligand>
        <name>S-adenosyl-L-methionine</name>
        <dbReference type="ChEBI" id="CHEBI:59789"/>
    </ligand>
</feature>
<dbReference type="EMBL" id="JAQQAL010000006">
    <property type="protein sequence ID" value="MDC7225409.1"/>
    <property type="molecule type" value="Genomic_DNA"/>
</dbReference>
<dbReference type="Gene3D" id="3.40.50.150">
    <property type="entry name" value="Vaccinia Virus protein VP39"/>
    <property type="match status" value="2"/>
</dbReference>
<evidence type="ECO:0000313" key="6">
    <source>
        <dbReference type="EMBL" id="MDC7225409.1"/>
    </source>
</evidence>
<evidence type="ECO:0000256" key="4">
    <source>
        <dbReference type="PROSITE-ProRule" id="PRU01024"/>
    </source>
</evidence>
<dbReference type="CDD" id="cd02440">
    <property type="entry name" value="AdoMet_MTases"/>
    <property type="match status" value="1"/>
</dbReference>
<evidence type="ECO:0000313" key="7">
    <source>
        <dbReference type="Proteomes" id="UP001221217"/>
    </source>
</evidence>
<feature type="active site" description="Nucleophile" evidence="4">
    <location>
        <position position="339"/>
    </location>
</feature>
<keyword evidence="2 4" id="KW-0808">Transferase</keyword>
<dbReference type="Pfam" id="PF05958">
    <property type="entry name" value="tRNA_U5-meth_tr"/>
    <property type="match status" value="1"/>
</dbReference>
<feature type="binding site" evidence="4">
    <location>
        <position position="208"/>
    </location>
    <ligand>
        <name>S-adenosyl-L-methionine</name>
        <dbReference type="ChEBI" id="CHEBI:59789"/>
    </ligand>
</feature>
<dbReference type="Gene3D" id="2.40.50.1070">
    <property type="match status" value="1"/>
</dbReference>
<dbReference type="PROSITE" id="PS51687">
    <property type="entry name" value="SAM_MT_RNA_M5U"/>
    <property type="match status" value="1"/>
</dbReference>
<name>A0AAJ1MMF5_9SPIO</name>
<dbReference type="Gene3D" id="2.40.50.140">
    <property type="entry name" value="Nucleic acid-binding proteins"/>
    <property type="match status" value="1"/>
</dbReference>
<feature type="domain" description="TRAM" evidence="5">
    <location>
        <begin position="1"/>
        <end position="55"/>
    </location>
</feature>
<comment type="similarity">
    <text evidence="4">Belongs to the class I-like SAM-binding methyltransferase superfamily. RNA M5U methyltransferase family.</text>
</comment>
<evidence type="ECO:0000256" key="3">
    <source>
        <dbReference type="ARBA" id="ARBA00022691"/>
    </source>
</evidence>
<feature type="binding site" evidence="4">
    <location>
        <position position="240"/>
    </location>
    <ligand>
        <name>S-adenosyl-L-methionine</name>
        <dbReference type="ChEBI" id="CHEBI:59789"/>
    </ligand>
</feature>
<protein>
    <submittedName>
        <fullName evidence="6">Class I SAM-dependent RNA methyltransferase</fullName>
    </submittedName>
</protein>
<dbReference type="InterPro" id="IPR002792">
    <property type="entry name" value="TRAM_dom"/>
</dbReference>
<dbReference type="InterPro" id="IPR030391">
    <property type="entry name" value="MeTrfase_TrmA_CS"/>
</dbReference>
<accession>A0AAJ1MMF5</accession>
<dbReference type="GO" id="GO:0070475">
    <property type="term" value="P:rRNA base methylation"/>
    <property type="evidence" value="ECO:0007669"/>
    <property type="project" value="TreeGrafter"/>
</dbReference>
<organism evidence="6 7">
    <name type="scientific">Candidatus Thalassospirochaeta sargassi</name>
    <dbReference type="NCBI Taxonomy" id="3119039"/>
    <lineage>
        <taxon>Bacteria</taxon>
        <taxon>Pseudomonadati</taxon>
        <taxon>Spirochaetota</taxon>
        <taxon>Spirochaetia</taxon>
        <taxon>Spirochaetales</taxon>
        <taxon>Spirochaetaceae</taxon>
        <taxon>Candidatus Thalassospirochaeta</taxon>
    </lineage>
</organism>
<dbReference type="AlphaFoldDB" id="A0AAJ1MMF5"/>
<evidence type="ECO:0000256" key="1">
    <source>
        <dbReference type="ARBA" id="ARBA00022603"/>
    </source>
</evidence>
<gene>
    <name evidence="6" type="ORF">PQJ61_01445</name>
</gene>
<evidence type="ECO:0000256" key="2">
    <source>
        <dbReference type="ARBA" id="ARBA00022679"/>
    </source>
</evidence>